<evidence type="ECO:0000313" key="1">
    <source>
        <dbReference type="EMBL" id="QDH88509.1"/>
    </source>
</evidence>
<dbReference type="EMBL" id="MN035829">
    <property type="protein sequence ID" value="QDH90859.1"/>
    <property type="molecule type" value="Genomic_RNA"/>
</dbReference>
<sequence length="116" mass="12771">MLTDPQSVTVNSVAQSMPRVSMNGTSAQYSKADETFKLNVSHTKSNGRIRSLARIDQRAIVADPLTAVNDYETLSFYAVIDRPEVGFTTAQIEQLVTGFQSWLNTAMVDKLIGQES</sequence>
<gene>
    <name evidence="1" type="ORF">H2Rhizo32509_000003</name>
    <name evidence="2" type="ORF">H3RhizoLitter14535_000002</name>
</gene>
<reference evidence="1" key="1">
    <citation type="submission" date="2019-05" db="EMBL/GenBank/DDBJ databases">
        <title>Metatranscriptomic reconstruction reveals RNA viruses with the potential to shape carbon cycling in soil.</title>
        <authorList>
            <person name="Starr E.P."/>
            <person name="Nuccio E."/>
            <person name="Pett-Ridge J."/>
            <person name="Banfield J.F."/>
            <person name="Firestone M.K."/>
        </authorList>
    </citation>
    <scope>NUCLEOTIDE SEQUENCE</scope>
    <source>
        <strain evidence="1">H2_Rhizo_32_scaffold_509</strain>
        <strain evidence="2">H3_Rhizo_Litter_14_scaffold_535</strain>
    </source>
</reference>
<proteinExistence type="predicted"/>
<name>A0A514D4J0_9VIRU</name>
<evidence type="ECO:0000313" key="2">
    <source>
        <dbReference type="EMBL" id="QDH90859.1"/>
    </source>
</evidence>
<protein>
    <submittedName>
        <fullName evidence="1">Uncharacterized protein</fullName>
    </submittedName>
</protein>
<accession>A0A514D4J0</accession>
<dbReference type="Gene3D" id="2.40.160.220">
    <property type="match status" value="1"/>
</dbReference>
<organism evidence="1">
    <name type="scientific">Leviviridae sp</name>
    <dbReference type="NCBI Taxonomy" id="2027243"/>
    <lineage>
        <taxon>Viruses</taxon>
        <taxon>Riboviria</taxon>
        <taxon>Orthornavirae</taxon>
        <taxon>Lenarviricota</taxon>
        <taxon>Leviviricetes</taxon>
        <taxon>Norzivirales</taxon>
        <taxon>Fiersviridae</taxon>
    </lineage>
</organism>
<dbReference type="EMBL" id="MN034145">
    <property type="protein sequence ID" value="QDH88509.1"/>
    <property type="molecule type" value="Genomic_RNA"/>
</dbReference>